<evidence type="ECO:0000256" key="10">
    <source>
        <dbReference type="ARBA" id="ARBA00049080"/>
    </source>
</evidence>
<dbReference type="InterPro" id="IPR000846">
    <property type="entry name" value="DapB_N"/>
</dbReference>
<evidence type="ECO:0000256" key="7">
    <source>
        <dbReference type="ARBA" id="ARBA00023154"/>
    </source>
</evidence>
<comment type="function">
    <text evidence="12">Catalyzes the conversion of 4-hydroxy-tetrahydrodipicolinate (HTPA) to tetrahydrodipicolinate.</text>
</comment>
<dbReference type="SUPFAM" id="SSF55347">
    <property type="entry name" value="Glyceraldehyde-3-phosphate dehydrogenase-like, C-terminal domain"/>
    <property type="match status" value="1"/>
</dbReference>
<evidence type="ECO:0000259" key="13">
    <source>
        <dbReference type="Pfam" id="PF01113"/>
    </source>
</evidence>
<dbReference type="PIRSF" id="PIRSF000161">
    <property type="entry name" value="DHPR"/>
    <property type="match status" value="1"/>
</dbReference>
<accession>A0ABT3CR02</accession>
<keyword evidence="4 12" id="KW-0220">Diaminopimelate biosynthesis</keyword>
<feature type="binding site" evidence="12">
    <location>
        <position position="42"/>
    </location>
    <ligand>
        <name>NADP(+)</name>
        <dbReference type="ChEBI" id="CHEBI:58349"/>
    </ligand>
</feature>
<evidence type="ECO:0000256" key="11">
    <source>
        <dbReference type="ARBA" id="ARBA00049396"/>
    </source>
</evidence>
<dbReference type="Pfam" id="PF01113">
    <property type="entry name" value="DapB_N"/>
    <property type="match status" value="1"/>
</dbReference>
<dbReference type="Pfam" id="PF05173">
    <property type="entry name" value="DapB_C"/>
    <property type="match status" value="1"/>
</dbReference>
<dbReference type="Gene3D" id="3.30.360.10">
    <property type="entry name" value="Dihydrodipicolinate Reductase, domain 2"/>
    <property type="match status" value="1"/>
</dbReference>
<keyword evidence="12" id="KW-0963">Cytoplasm</keyword>
<comment type="similarity">
    <text evidence="1 12">Belongs to the DapB family.</text>
</comment>
<evidence type="ECO:0000256" key="2">
    <source>
        <dbReference type="ARBA" id="ARBA00022605"/>
    </source>
</evidence>
<dbReference type="PANTHER" id="PTHR20836:SF0">
    <property type="entry name" value="4-HYDROXY-TETRAHYDRODIPICOLINATE REDUCTASE 1, CHLOROPLASTIC-RELATED"/>
    <property type="match status" value="1"/>
</dbReference>
<feature type="binding site" evidence="12">
    <location>
        <begin position="75"/>
        <end position="77"/>
    </location>
    <ligand>
        <name>NAD(+)</name>
        <dbReference type="ChEBI" id="CHEBI:57540"/>
    </ligand>
</feature>
<evidence type="ECO:0000256" key="3">
    <source>
        <dbReference type="ARBA" id="ARBA00022857"/>
    </source>
</evidence>
<comment type="catalytic activity">
    <reaction evidence="10 12">
        <text>(S)-2,3,4,5-tetrahydrodipicolinate + NADP(+) + H2O = (2S,4S)-4-hydroxy-2,3,4,5-tetrahydrodipicolinate + NADPH + H(+)</text>
        <dbReference type="Rhea" id="RHEA:35331"/>
        <dbReference type="ChEBI" id="CHEBI:15377"/>
        <dbReference type="ChEBI" id="CHEBI:15378"/>
        <dbReference type="ChEBI" id="CHEBI:16845"/>
        <dbReference type="ChEBI" id="CHEBI:57783"/>
        <dbReference type="ChEBI" id="CHEBI:58349"/>
        <dbReference type="ChEBI" id="CHEBI:67139"/>
        <dbReference type="EC" id="1.17.1.8"/>
    </reaction>
</comment>
<name>A0ABT3CR02_9BACT</name>
<comment type="subunit">
    <text evidence="12">Homotetramer.</text>
</comment>
<comment type="subcellular location">
    <subcellularLocation>
        <location evidence="12">Cytoplasm</location>
    </subcellularLocation>
</comment>
<evidence type="ECO:0000259" key="14">
    <source>
        <dbReference type="Pfam" id="PF05173"/>
    </source>
</evidence>
<feature type="domain" description="Dihydrodipicolinate reductase C-terminal" evidence="14">
    <location>
        <begin position="106"/>
        <end position="235"/>
    </location>
</feature>
<comment type="caution">
    <text evidence="12">Was originally thought to be a dihydrodipicolinate reductase (DHDPR), catalyzing the conversion of dihydrodipicolinate to tetrahydrodipicolinate. However, it was shown in E.coli that the substrate of the enzymatic reaction is not dihydrodipicolinate (DHDP) but in fact (2S,4S)-4-hydroxy-2,3,4,5-tetrahydrodipicolinic acid (HTPA), the product released by the DapA-catalyzed reaction.</text>
</comment>
<evidence type="ECO:0000313" key="15">
    <source>
        <dbReference type="EMBL" id="MCV9386047.1"/>
    </source>
</evidence>
<comment type="catalytic activity">
    <reaction evidence="11 12">
        <text>(S)-2,3,4,5-tetrahydrodipicolinate + NAD(+) + H2O = (2S,4S)-4-hydroxy-2,3,4,5-tetrahydrodipicolinate + NADH + H(+)</text>
        <dbReference type="Rhea" id="RHEA:35323"/>
        <dbReference type="ChEBI" id="CHEBI:15377"/>
        <dbReference type="ChEBI" id="CHEBI:15378"/>
        <dbReference type="ChEBI" id="CHEBI:16845"/>
        <dbReference type="ChEBI" id="CHEBI:57540"/>
        <dbReference type="ChEBI" id="CHEBI:57945"/>
        <dbReference type="ChEBI" id="CHEBI:67139"/>
        <dbReference type="EC" id="1.17.1.8"/>
    </reaction>
</comment>
<comment type="caution">
    <text evidence="12">Lacks conserved residue(s) required for the propagation of feature annotation.</text>
</comment>
<keyword evidence="7 12" id="KW-0457">Lysine biosynthesis</keyword>
<dbReference type="InterPro" id="IPR036291">
    <property type="entry name" value="NAD(P)-bd_dom_sf"/>
</dbReference>
<evidence type="ECO:0000256" key="5">
    <source>
        <dbReference type="ARBA" id="ARBA00023002"/>
    </source>
</evidence>
<dbReference type="InterPro" id="IPR023940">
    <property type="entry name" value="DHDPR_bac"/>
</dbReference>
<feature type="active site" description="Proton donor" evidence="12">
    <location>
        <position position="138"/>
    </location>
</feature>
<protein>
    <recommendedName>
        <fullName evidence="9 12">4-hydroxy-tetrahydrodipicolinate reductase</fullName>
        <shortName evidence="12">HTPA reductase</shortName>
        <ecNumber evidence="9 12">1.17.1.8</ecNumber>
    </recommendedName>
</protein>
<evidence type="ECO:0000256" key="9">
    <source>
        <dbReference type="ARBA" id="ARBA00038983"/>
    </source>
</evidence>
<evidence type="ECO:0000256" key="4">
    <source>
        <dbReference type="ARBA" id="ARBA00022915"/>
    </source>
</evidence>
<organism evidence="15 16">
    <name type="scientific">Reichenbachiella ulvae</name>
    <dbReference type="NCBI Taxonomy" id="2980104"/>
    <lineage>
        <taxon>Bacteria</taxon>
        <taxon>Pseudomonadati</taxon>
        <taxon>Bacteroidota</taxon>
        <taxon>Cytophagia</taxon>
        <taxon>Cytophagales</taxon>
        <taxon>Reichenbachiellaceae</taxon>
        <taxon>Reichenbachiella</taxon>
    </lineage>
</organism>
<evidence type="ECO:0000256" key="8">
    <source>
        <dbReference type="ARBA" id="ARBA00037922"/>
    </source>
</evidence>
<feature type="binding site" evidence="12">
    <location>
        <begin position="144"/>
        <end position="145"/>
    </location>
    <ligand>
        <name>(S)-2,3,4,5-tetrahydrodipicolinate</name>
        <dbReference type="ChEBI" id="CHEBI:16845"/>
    </ligand>
</feature>
<sequence length="237" mass="25745">MNIGLVGYGKMGKAIEQILIERGHTVSKIINEDNPEEIADIKPENTDVVIEFTGPDSAFDNITSVINNDVPVVSGSTGWLDRFDEVKALVGSGKAAFFYASNFSLGVNIFFKLNEFLAKMMNGRGYDSSMVEIHHTQKLDAPSGTAITLAEGMMKGLEEKTGWVNESTKAEDKIGIVSERIENVPGTHDVQYDSEVDTIKISHVAHSRKGFALGAVLAAEFLAGKKGMFGMDDLLQL</sequence>
<feature type="active site" description="Proton donor/acceptor" evidence="12">
    <location>
        <position position="134"/>
    </location>
</feature>
<keyword evidence="2 12" id="KW-0028">Amino-acid biosynthesis</keyword>
<feature type="binding site" evidence="12">
    <location>
        <position position="40"/>
    </location>
    <ligand>
        <name>NAD(+)</name>
        <dbReference type="ChEBI" id="CHEBI:57540"/>
    </ligand>
</feature>
<comment type="caution">
    <text evidence="15">The sequence shown here is derived from an EMBL/GenBank/DDBJ whole genome shotgun (WGS) entry which is preliminary data.</text>
</comment>
<keyword evidence="16" id="KW-1185">Reference proteome</keyword>
<gene>
    <name evidence="12 15" type="primary">dapB</name>
    <name evidence="15" type="ORF">N7U62_05200</name>
</gene>
<dbReference type="HAMAP" id="MF_00102">
    <property type="entry name" value="DapB"/>
    <property type="match status" value="1"/>
</dbReference>
<dbReference type="InterPro" id="IPR022663">
    <property type="entry name" value="DapB_C"/>
</dbReference>
<keyword evidence="6 12" id="KW-0520">NAD</keyword>
<reference evidence="15 16" key="1">
    <citation type="submission" date="2022-10" db="EMBL/GenBank/DDBJ databases">
        <title>Comparative genomics and taxonomic characterization of three novel marine species of genus Reichenbachiella exhibiting antioxidant and polysaccharide degradation activities.</title>
        <authorList>
            <person name="Muhammad N."/>
            <person name="Lee Y.-J."/>
            <person name="Ko J."/>
            <person name="Kim S.-G."/>
        </authorList>
    </citation>
    <scope>NUCLEOTIDE SEQUENCE [LARGE SCALE GENOMIC DNA]</scope>
    <source>
        <strain evidence="15 16">ABR2-5</strain>
    </source>
</reference>
<proteinExistence type="inferred from homology"/>
<evidence type="ECO:0000313" key="16">
    <source>
        <dbReference type="Proteomes" id="UP001300692"/>
    </source>
</evidence>
<comment type="pathway">
    <text evidence="8 12">Amino-acid biosynthesis; L-lysine biosynthesis via DAP pathway; (S)-tetrahydrodipicolinate from L-aspartate: step 4/4.</text>
</comment>
<dbReference type="Gene3D" id="3.40.50.720">
    <property type="entry name" value="NAD(P)-binding Rossmann-like Domain"/>
    <property type="match status" value="1"/>
</dbReference>
<feature type="binding site" evidence="12">
    <location>
        <position position="135"/>
    </location>
    <ligand>
        <name>(S)-2,3,4,5-tetrahydrodipicolinate</name>
        <dbReference type="ChEBI" id="CHEBI:16845"/>
    </ligand>
</feature>
<dbReference type="NCBIfam" id="TIGR00036">
    <property type="entry name" value="dapB"/>
    <property type="match status" value="1"/>
</dbReference>
<keyword evidence="3 12" id="KW-0521">NADP</keyword>
<dbReference type="GO" id="GO:0008839">
    <property type="term" value="F:4-hydroxy-tetrahydrodipicolinate reductase"/>
    <property type="evidence" value="ECO:0007669"/>
    <property type="project" value="UniProtKB-EC"/>
</dbReference>
<dbReference type="Proteomes" id="UP001300692">
    <property type="component" value="Unassembled WGS sequence"/>
</dbReference>
<dbReference type="SUPFAM" id="SSF51735">
    <property type="entry name" value="NAD(P)-binding Rossmann-fold domains"/>
    <property type="match status" value="1"/>
</dbReference>
<evidence type="ECO:0000256" key="1">
    <source>
        <dbReference type="ARBA" id="ARBA00006642"/>
    </source>
</evidence>
<evidence type="ECO:0000256" key="6">
    <source>
        <dbReference type="ARBA" id="ARBA00023027"/>
    </source>
</evidence>
<feature type="binding site" evidence="12">
    <location>
        <begin position="100"/>
        <end position="103"/>
    </location>
    <ligand>
        <name>NAD(+)</name>
        <dbReference type="ChEBI" id="CHEBI:57540"/>
    </ligand>
</feature>
<keyword evidence="5 12" id="KW-0560">Oxidoreductase</keyword>
<evidence type="ECO:0000256" key="12">
    <source>
        <dbReference type="HAMAP-Rule" id="MF_00102"/>
    </source>
</evidence>
<dbReference type="PANTHER" id="PTHR20836">
    <property type="entry name" value="DIHYDRODIPICOLINATE REDUCTASE"/>
    <property type="match status" value="1"/>
</dbReference>
<dbReference type="RefSeq" id="WP_264136832.1">
    <property type="nucleotide sequence ID" value="NZ_JAOYOD010000001.1"/>
</dbReference>
<dbReference type="EC" id="1.17.1.8" evidence="9 12"/>
<feature type="domain" description="Dihydrodipicolinate reductase N-terminal" evidence="13">
    <location>
        <begin position="1"/>
        <end position="103"/>
    </location>
</feature>
<dbReference type="EMBL" id="JAOYOD010000001">
    <property type="protein sequence ID" value="MCV9386047.1"/>
    <property type="molecule type" value="Genomic_DNA"/>
</dbReference>